<evidence type="ECO:0000313" key="1">
    <source>
        <dbReference type="EMBL" id="MPN60376.1"/>
    </source>
</evidence>
<sequence>MADALTAREHGVHELLGLQLVAIALTADLEPLHRIPGRILDAQRLNATRFLIGRQHLGNMRSRITPLPELARQLDRILDRQLGS</sequence>
<gene>
    <name evidence="1" type="ORF">SDC9_208104</name>
</gene>
<reference evidence="1" key="1">
    <citation type="submission" date="2019-08" db="EMBL/GenBank/DDBJ databases">
        <authorList>
            <person name="Kucharzyk K."/>
            <person name="Murdoch R.W."/>
            <person name="Higgins S."/>
            <person name="Loffler F."/>
        </authorList>
    </citation>
    <scope>NUCLEOTIDE SEQUENCE</scope>
</reference>
<dbReference type="AlphaFoldDB" id="A0A645JAC1"/>
<dbReference type="EMBL" id="VSSQ01135542">
    <property type="protein sequence ID" value="MPN60376.1"/>
    <property type="molecule type" value="Genomic_DNA"/>
</dbReference>
<proteinExistence type="predicted"/>
<accession>A0A645JAC1</accession>
<organism evidence="1">
    <name type="scientific">bioreactor metagenome</name>
    <dbReference type="NCBI Taxonomy" id="1076179"/>
    <lineage>
        <taxon>unclassified sequences</taxon>
        <taxon>metagenomes</taxon>
        <taxon>ecological metagenomes</taxon>
    </lineage>
</organism>
<name>A0A645JAC1_9ZZZZ</name>
<comment type="caution">
    <text evidence="1">The sequence shown here is derived from an EMBL/GenBank/DDBJ whole genome shotgun (WGS) entry which is preliminary data.</text>
</comment>
<protein>
    <submittedName>
        <fullName evidence="1">Uncharacterized protein</fullName>
    </submittedName>
</protein>